<dbReference type="InterPro" id="IPR036909">
    <property type="entry name" value="Cyt_c-like_dom_sf"/>
</dbReference>
<dbReference type="SUPFAM" id="SSF46626">
    <property type="entry name" value="Cytochrome c"/>
    <property type="match status" value="1"/>
</dbReference>
<dbReference type="RefSeq" id="WP_139448977.1">
    <property type="nucleotide sequence ID" value="NZ_VDMB01000012.1"/>
</dbReference>
<evidence type="ECO:0000313" key="2">
    <source>
        <dbReference type="Proteomes" id="UP000321899"/>
    </source>
</evidence>
<dbReference type="AlphaFoldDB" id="A0A5S5MF91"/>
<dbReference type="Gene3D" id="1.10.760.10">
    <property type="entry name" value="Cytochrome c-like domain"/>
    <property type="match status" value="1"/>
</dbReference>
<dbReference type="GO" id="GO:0009055">
    <property type="term" value="F:electron transfer activity"/>
    <property type="evidence" value="ECO:0007669"/>
    <property type="project" value="InterPro"/>
</dbReference>
<proteinExistence type="predicted"/>
<dbReference type="OrthoDB" id="258660at2"/>
<protein>
    <submittedName>
        <fullName evidence="1">Cytochrome c</fullName>
    </submittedName>
</protein>
<keyword evidence="2" id="KW-1185">Reference proteome</keyword>
<gene>
    <name evidence="1" type="ORF">FIM25_10375</name>
</gene>
<comment type="caution">
    <text evidence="1">The sequence shown here is derived from an EMBL/GenBank/DDBJ whole genome shotgun (WGS) entry which is preliminary data.</text>
</comment>
<dbReference type="Proteomes" id="UP000321899">
    <property type="component" value="Unassembled WGS sequence"/>
</dbReference>
<reference evidence="1 2" key="1">
    <citation type="submission" date="2019-06" db="EMBL/GenBank/DDBJ databases">
        <title>Desulfobotulus mexicanus sp. nov., a novel sulfate-reducing bacterium isolated from the sediment of an alkaline crater lake in Mexico.</title>
        <authorList>
            <person name="Hirschler-Rea A."/>
        </authorList>
    </citation>
    <scope>NUCLEOTIDE SEQUENCE [LARGE SCALE GENOMIC DNA]</scope>
    <source>
        <strain evidence="1 2">PAR22N</strain>
    </source>
</reference>
<name>A0A5S5MF91_9BACT</name>
<organism evidence="1 2">
    <name type="scientific">Desulfobotulus mexicanus</name>
    <dbReference type="NCBI Taxonomy" id="2586642"/>
    <lineage>
        <taxon>Bacteria</taxon>
        <taxon>Pseudomonadati</taxon>
        <taxon>Thermodesulfobacteriota</taxon>
        <taxon>Desulfobacteria</taxon>
        <taxon>Desulfobacterales</taxon>
        <taxon>Desulfobacteraceae</taxon>
        <taxon>Desulfobotulus</taxon>
    </lineage>
</organism>
<sequence length="107" mass="12070">MNRLGICIGLSMAVICTVLISQPFESRGQLMDQLIAVPFEPSGQPMDGKALVAERCTSCHNIGRIERRFGQPAHFWESTVDRMLGKRNMLNDEELRSVLDYLANPNY</sequence>
<dbReference type="GO" id="GO:0020037">
    <property type="term" value="F:heme binding"/>
    <property type="evidence" value="ECO:0007669"/>
    <property type="project" value="InterPro"/>
</dbReference>
<dbReference type="EMBL" id="VDMB01000012">
    <property type="protein sequence ID" value="TYT74358.1"/>
    <property type="molecule type" value="Genomic_DNA"/>
</dbReference>
<accession>A0A5S5MF91</accession>
<evidence type="ECO:0000313" key="1">
    <source>
        <dbReference type="EMBL" id="TYT74358.1"/>
    </source>
</evidence>